<evidence type="ECO:0000313" key="7">
    <source>
        <dbReference type="Proteomes" id="UP000694397"/>
    </source>
</evidence>
<dbReference type="PANTHER" id="PTHR28664:SF2">
    <property type="entry name" value="BRAIN-ENRICHED GUANYLATE KINASE-ASSOCIATED PROTEIN"/>
    <property type="match status" value="1"/>
</dbReference>
<gene>
    <name evidence="6" type="primary">LOC108930782</name>
</gene>
<keyword evidence="3" id="KW-0472">Membrane</keyword>
<reference evidence="6" key="2">
    <citation type="submission" date="2025-08" db="UniProtKB">
        <authorList>
            <consortium name="Ensembl"/>
        </authorList>
    </citation>
    <scope>IDENTIFICATION</scope>
</reference>
<feature type="region of interest" description="Disordered" evidence="5">
    <location>
        <begin position="473"/>
        <end position="541"/>
    </location>
</feature>
<dbReference type="Ensembl" id="ENSSFOT00015053186.1">
    <property type="protein sequence ID" value="ENSSFOP00015038160.1"/>
    <property type="gene ID" value="ENSSFOG00015026593.1"/>
</dbReference>
<dbReference type="GeneTree" id="ENSGT00940000165081"/>
<keyword evidence="2" id="KW-0597">Phosphoprotein</keyword>
<feature type="region of interest" description="Disordered" evidence="5">
    <location>
        <begin position="186"/>
        <end position="214"/>
    </location>
</feature>
<dbReference type="InterPro" id="IPR043441">
    <property type="entry name" value="Tjap1/BEGAIN"/>
</dbReference>
<keyword evidence="4" id="KW-0175">Coiled coil</keyword>
<keyword evidence="7" id="KW-1185">Reference proteome</keyword>
<evidence type="ECO:0000256" key="2">
    <source>
        <dbReference type="ARBA" id="ARBA00022553"/>
    </source>
</evidence>
<dbReference type="Proteomes" id="UP000694397">
    <property type="component" value="Chromosome 5"/>
</dbReference>
<name>A0A8C9SQG8_SCLFO</name>
<evidence type="ECO:0000313" key="6">
    <source>
        <dbReference type="Ensembl" id="ENSSFOP00015038160.1"/>
    </source>
</evidence>
<organism evidence="6 7">
    <name type="scientific">Scleropages formosus</name>
    <name type="common">Asian bonytongue</name>
    <name type="synonym">Osteoglossum formosum</name>
    <dbReference type="NCBI Taxonomy" id="113540"/>
    <lineage>
        <taxon>Eukaryota</taxon>
        <taxon>Metazoa</taxon>
        <taxon>Chordata</taxon>
        <taxon>Craniata</taxon>
        <taxon>Vertebrata</taxon>
        <taxon>Euteleostomi</taxon>
        <taxon>Actinopterygii</taxon>
        <taxon>Neopterygii</taxon>
        <taxon>Teleostei</taxon>
        <taxon>Osteoglossocephala</taxon>
        <taxon>Osteoglossomorpha</taxon>
        <taxon>Osteoglossiformes</taxon>
        <taxon>Osteoglossidae</taxon>
        <taxon>Scleropages</taxon>
    </lineage>
</organism>
<sequence>MRFWIHKRFLQEQKEDLRKRLSYTTHKLERLETEFDSTRQYLETELRRAQEELEKFIDKLRRIQSSYAALQRINQDLEDKIQRTSQHHDEEKRALSREIIVLNNHLIEAKMTIQKLREDNDLYRKDCNLAAQLLQCNKSHYRAHELSELPPEFQERVSLHMETTPRCHTPFSDSVPTSVIAKVLEKPEPGSSLASRSASPMPRDPDFLHSSPGSSEHLHLRMAYRSDMYSSDTALYCPDERHHERRQSVDLHGQEPNPFQAQNSTDSNPEEDGLHSSFSQEQFLEFAGSLPPSSSYSSFSGASDEKTHPPSSNLSSPQQALYMDWRDGNYEHKSTSPFEKESPGFPKSHSFQQMAHGYQNGNSPVHSQSSPVHMRAASTCFGEPFPPRRFPSSYSVGSYKLYEDGGSPKRSAVHVPIDELSGRWRQLSVEDLNAYSYPSPGRVSPYSFSEQHYAVRPGKVKLGPLYSSLQESGNIYSSVPDPDLGASSPSPEHDSALPQQEHVYRVKEDNLFHSGSTKDKESMAGSMKEYVDISPNSSTESLNQRSLEVAEMQHYQMERQSPSLAGKAVSQYQQFGTMGLSRKDSLTKAQLYGTLLN</sequence>
<feature type="compositionally biased region" description="Polar residues" evidence="5">
    <location>
        <begin position="257"/>
        <end position="267"/>
    </location>
</feature>
<dbReference type="RefSeq" id="XP_029108395.1">
    <property type="nucleotide sequence ID" value="XM_029252562.1"/>
</dbReference>
<evidence type="ECO:0000256" key="5">
    <source>
        <dbReference type="SAM" id="MobiDB-lite"/>
    </source>
</evidence>
<feature type="region of interest" description="Disordered" evidence="5">
    <location>
        <begin position="294"/>
        <end position="317"/>
    </location>
</feature>
<evidence type="ECO:0000256" key="1">
    <source>
        <dbReference type="ARBA" id="ARBA00004170"/>
    </source>
</evidence>
<dbReference type="AlphaFoldDB" id="A0A8C9SQG8"/>
<dbReference type="GO" id="GO:0016020">
    <property type="term" value="C:membrane"/>
    <property type="evidence" value="ECO:0007669"/>
    <property type="project" value="UniProtKB-SubCell"/>
</dbReference>
<protein>
    <submittedName>
        <fullName evidence="6">Si:dkey-174m14.3</fullName>
    </submittedName>
</protein>
<feature type="region of interest" description="Disordered" evidence="5">
    <location>
        <begin position="242"/>
        <end position="276"/>
    </location>
</feature>
<feature type="compositionally biased region" description="Basic and acidic residues" evidence="5">
    <location>
        <begin position="242"/>
        <end position="253"/>
    </location>
</feature>
<reference evidence="6 7" key="1">
    <citation type="submission" date="2019-04" db="EMBL/GenBank/DDBJ databases">
        <authorList>
            <consortium name="Wellcome Sanger Institute Data Sharing"/>
        </authorList>
    </citation>
    <scope>NUCLEOTIDE SEQUENCE [LARGE SCALE GENOMIC DNA]</scope>
</reference>
<dbReference type="GeneID" id="108930782"/>
<reference evidence="6" key="3">
    <citation type="submission" date="2025-09" db="UniProtKB">
        <authorList>
            <consortium name="Ensembl"/>
        </authorList>
    </citation>
    <scope>IDENTIFICATION</scope>
</reference>
<dbReference type="PANTHER" id="PTHR28664">
    <property type="entry name" value="TIGHT JUNCTION-ASSOCIATED PROTEIN 1"/>
    <property type="match status" value="1"/>
</dbReference>
<comment type="subcellular location">
    <subcellularLocation>
        <location evidence="1">Membrane</location>
        <topology evidence="1">Peripheral membrane protein</topology>
    </subcellularLocation>
</comment>
<feature type="compositionally biased region" description="Basic and acidic residues" evidence="5">
    <location>
        <begin position="502"/>
        <end position="522"/>
    </location>
</feature>
<accession>A0A8C9SQG8</accession>
<dbReference type="GO" id="GO:0045202">
    <property type="term" value="C:synapse"/>
    <property type="evidence" value="ECO:0007669"/>
    <property type="project" value="TreeGrafter"/>
</dbReference>
<evidence type="ECO:0000256" key="4">
    <source>
        <dbReference type="SAM" id="Coils"/>
    </source>
</evidence>
<proteinExistence type="predicted"/>
<feature type="coiled-coil region" evidence="4">
    <location>
        <begin position="14"/>
        <end position="126"/>
    </location>
</feature>
<evidence type="ECO:0000256" key="3">
    <source>
        <dbReference type="ARBA" id="ARBA00023136"/>
    </source>
</evidence>